<keyword evidence="2" id="KW-1185">Reference proteome</keyword>
<comment type="caution">
    <text evidence="1">The sequence shown here is derived from an EMBL/GenBank/DDBJ whole genome shotgun (WGS) entry which is preliminary data.</text>
</comment>
<name>A0A9X3CI44_9VIBR</name>
<dbReference type="Proteomes" id="UP001155586">
    <property type="component" value="Unassembled WGS sequence"/>
</dbReference>
<dbReference type="RefSeq" id="WP_265689312.1">
    <property type="nucleotide sequence ID" value="NZ_JAKRRX010000199.1"/>
</dbReference>
<gene>
    <name evidence="1" type="ORF">MD483_20755</name>
</gene>
<organism evidence="1 2">
    <name type="scientific">Vibrio paucivorans</name>
    <dbReference type="NCBI Taxonomy" id="2829489"/>
    <lineage>
        <taxon>Bacteria</taxon>
        <taxon>Pseudomonadati</taxon>
        <taxon>Pseudomonadota</taxon>
        <taxon>Gammaproteobacteria</taxon>
        <taxon>Vibrionales</taxon>
        <taxon>Vibrionaceae</taxon>
        <taxon>Vibrio</taxon>
    </lineage>
</organism>
<dbReference type="InterPro" id="IPR019731">
    <property type="entry name" value="DUF2607"/>
</dbReference>
<evidence type="ECO:0000313" key="1">
    <source>
        <dbReference type="EMBL" id="MCW8336244.1"/>
    </source>
</evidence>
<dbReference type="EMBL" id="JAKRRX010000199">
    <property type="protein sequence ID" value="MCW8336244.1"/>
    <property type="molecule type" value="Genomic_DNA"/>
</dbReference>
<sequence length="101" mass="11333">MSTLRHCKNSFRLIAFNAIALTLWLGFASVQHQYDFIPSHHAHHQCEQFSAVHGAVTPAAPTLTPSYRCILQKEKHHAVAGSEPYYAYLARSPPFLTTLLT</sequence>
<accession>A0A9X3CI44</accession>
<proteinExistence type="predicted"/>
<dbReference type="Pfam" id="PF10795">
    <property type="entry name" value="DUF2607"/>
    <property type="match status" value="1"/>
</dbReference>
<protein>
    <submittedName>
        <fullName evidence="1">DUF2607 domain-containing protein</fullName>
    </submittedName>
</protein>
<dbReference type="AlphaFoldDB" id="A0A9X3CI44"/>
<reference evidence="1" key="1">
    <citation type="submission" date="2022-02" db="EMBL/GenBank/DDBJ databases">
        <title>Vibrio sp. nov., a new bacterium isolated from Bohai sea, China.</title>
        <authorList>
            <person name="Yuan Y."/>
        </authorList>
    </citation>
    <scope>NUCLEOTIDE SEQUENCE</scope>
    <source>
        <strain evidence="1">DBSS07</strain>
    </source>
</reference>
<evidence type="ECO:0000313" key="2">
    <source>
        <dbReference type="Proteomes" id="UP001155586"/>
    </source>
</evidence>